<dbReference type="AlphaFoldDB" id="A0AAC9P9I3"/>
<dbReference type="GO" id="GO:0032259">
    <property type="term" value="P:methylation"/>
    <property type="evidence" value="ECO:0007669"/>
    <property type="project" value="UniProtKB-KW"/>
</dbReference>
<sequence>MTTAPAVDEAWKYPDIPNPDILDRIPLSARIVLDVGCGSGALGAAYKQINPAARVFGIETNQQAARLASSRLETVINSDVETAIFPDELLGRVDCLIYGDVLEHLQDPWALLKNHVETLLAPGGVVIICMPNVEHWSITARLLTGTFDYSDTGLLDRTHLRFFSQAMMESCIRAAGLQPIDCLPRIFEAEQGRQVINALKPVLQTMQVDPDAYARRALPMQYVWRARAGGPATVQVYSTILAPVGGVSDVRVIEPMRALAAEPGIRAAIIKGGELPPPDPSLPKIWIFHRPALAGEEGLSVLRGILRQGFLIVTEFDDHPDYIPVLQRPDMWNFRGVHAIQTTTMGLADVFRKDNPEVAIFPNGIRALPVPHNHAKRPQMRMLFAGINRENDWPPYIDALNTAARLCGERLHFEVVRDRGFFDALDTPHKSFSDTLDYAAYHQKLSDCELSFMPLQDTPFNRVKSDLKFIEAASHRVCALATPVAYENSIQDGKTGILFRTGAELQEKLVTLVNNPDAVLQIATTARRYVASERMLAYQMAARAAWYRSLWARKDVLNAALLERMPALREG</sequence>
<evidence type="ECO:0000313" key="1">
    <source>
        <dbReference type="EMBL" id="APH55547.1"/>
    </source>
</evidence>
<keyword evidence="1" id="KW-0808">Transferase</keyword>
<dbReference type="Gene3D" id="3.40.50.2000">
    <property type="entry name" value="Glycogen Phosphorylase B"/>
    <property type="match status" value="1"/>
</dbReference>
<dbReference type="InterPro" id="IPR029063">
    <property type="entry name" value="SAM-dependent_MTases_sf"/>
</dbReference>
<dbReference type="Pfam" id="PF13489">
    <property type="entry name" value="Methyltransf_23"/>
    <property type="match status" value="1"/>
</dbReference>
<dbReference type="EC" id="2.1.1.-" evidence="1"/>
<evidence type="ECO:0000313" key="2">
    <source>
        <dbReference type="Proteomes" id="UP000182373"/>
    </source>
</evidence>
<dbReference type="PANTHER" id="PTHR43861">
    <property type="entry name" value="TRANS-ACONITATE 2-METHYLTRANSFERASE-RELATED"/>
    <property type="match status" value="1"/>
</dbReference>
<keyword evidence="1" id="KW-0489">Methyltransferase</keyword>
<dbReference type="SUPFAM" id="SSF53756">
    <property type="entry name" value="UDP-Glycosyltransferase/glycogen phosphorylase"/>
    <property type="match status" value="1"/>
</dbReference>
<proteinExistence type="predicted"/>
<dbReference type="RefSeq" id="WP_072573287.1">
    <property type="nucleotide sequence ID" value="NZ_CP018191.1"/>
</dbReference>
<reference evidence="2" key="1">
    <citation type="submission" date="2016-11" db="EMBL/GenBank/DDBJ databases">
        <title>Comparative genomic and phenotypic analysis of Granulibacter bethesdensis clinical isolates from patients with chronic granulomatous disease.</title>
        <authorList>
            <person name="Zarember K.A."/>
            <person name="Porcella S.F."/>
            <person name="Chu J."/>
            <person name="Ding L."/>
            <person name="Dahlstrom E."/>
            <person name="Barbian K."/>
            <person name="Martens C."/>
            <person name="Sykora L."/>
            <person name="Kramer S."/>
            <person name="Pettinato A.M."/>
            <person name="Hong H."/>
            <person name="Wald G."/>
            <person name="Berg L.J."/>
            <person name="Rogge L.S."/>
            <person name="Greenberg D.E."/>
            <person name="Falcone E.L."/>
            <person name="Neves J.F."/>
            <person name="Simoes M.J."/>
            <person name="Casal M."/>
            <person name="Rodriguez-Lopez F.C."/>
            <person name="Zelazny A."/>
            <person name="Gallin J.I."/>
            <person name="Holland S.M."/>
        </authorList>
    </citation>
    <scope>NUCLEOTIDE SEQUENCE [LARGE SCALE GENOMIC DNA]</scope>
    <source>
        <strain evidence="2">NIH9.1</strain>
    </source>
</reference>
<accession>A0AAC9P9I3</accession>
<dbReference type="CDD" id="cd02440">
    <property type="entry name" value="AdoMet_MTases"/>
    <property type="match status" value="1"/>
</dbReference>
<dbReference type="EMBL" id="CP018191">
    <property type="protein sequence ID" value="APH55547.1"/>
    <property type="molecule type" value="Genomic_DNA"/>
</dbReference>
<dbReference type="SUPFAM" id="SSF53335">
    <property type="entry name" value="S-adenosyl-L-methionine-dependent methyltransferases"/>
    <property type="match status" value="1"/>
</dbReference>
<dbReference type="GO" id="GO:0008168">
    <property type="term" value="F:methyltransferase activity"/>
    <property type="evidence" value="ECO:0007669"/>
    <property type="project" value="UniProtKB-KW"/>
</dbReference>
<protein>
    <submittedName>
        <fullName evidence="1">SAM-dependent O-methyltransferase</fullName>
        <ecNumber evidence="1">2.1.1.-</ecNumber>
    </submittedName>
</protein>
<dbReference type="Gene3D" id="3.40.50.150">
    <property type="entry name" value="Vaccinia Virus protein VP39"/>
    <property type="match status" value="1"/>
</dbReference>
<gene>
    <name evidence="1" type="ORF">GbCGDNIH9_2222</name>
</gene>
<organism evidence="1 2">
    <name type="scientific">Granulibacter bethesdensis</name>
    <dbReference type="NCBI Taxonomy" id="364410"/>
    <lineage>
        <taxon>Bacteria</taxon>
        <taxon>Pseudomonadati</taxon>
        <taxon>Pseudomonadota</taxon>
        <taxon>Alphaproteobacteria</taxon>
        <taxon>Acetobacterales</taxon>
        <taxon>Acetobacteraceae</taxon>
        <taxon>Granulibacter</taxon>
    </lineage>
</organism>
<dbReference type="Proteomes" id="UP000182373">
    <property type="component" value="Chromosome"/>
</dbReference>
<name>A0AAC9P9I3_9PROT</name>
<dbReference type="PANTHER" id="PTHR43861:SF6">
    <property type="entry name" value="METHYLTRANSFERASE TYPE 11"/>
    <property type="match status" value="1"/>
</dbReference>